<accession>A0A6A6VJ28</accession>
<dbReference type="GO" id="GO:0030686">
    <property type="term" value="C:90S preribosome"/>
    <property type="evidence" value="ECO:0007669"/>
    <property type="project" value="TreeGrafter"/>
</dbReference>
<keyword evidence="6 12" id="KW-0698">rRNA processing</keyword>
<feature type="domain" description="BP28 C-terminal" evidence="13">
    <location>
        <begin position="1495"/>
        <end position="1644"/>
    </location>
</feature>
<dbReference type="Gene3D" id="1.25.10.10">
    <property type="entry name" value="Leucine-rich Repeat Variant"/>
    <property type="match status" value="2"/>
</dbReference>
<evidence type="ECO:0000256" key="8">
    <source>
        <dbReference type="ARBA" id="ARBA00023242"/>
    </source>
</evidence>
<evidence type="ECO:0000256" key="4">
    <source>
        <dbReference type="ARBA" id="ARBA00015399"/>
    </source>
</evidence>
<dbReference type="GO" id="GO:0032040">
    <property type="term" value="C:small-subunit processome"/>
    <property type="evidence" value="ECO:0007669"/>
    <property type="project" value="TreeGrafter"/>
</dbReference>
<dbReference type="InterPro" id="IPR040191">
    <property type="entry name" value="UTP10"/>
</dbReference>
<dbReference type="InterPro" id="IPR000357">
    <property type="entry name" value="HEAT"/>
</dbReference>
<comment type="similarity">
    <text evidence="2 12">Belongs to the HEATR1/UTP10 family.</text>
</comment>
<dbReference type="InterPro" id="IPR022125">
    <property type="entry name" value="U3snoRNP10_N"/>
</dbReference>
<dbReference type="Pfam" id="PF02985">
    <property type="entry name" value="HEAT"/>
    <property type="match status" value="1"/>
</dbReference>
<dbReference type="SMART" id="SM01036">
    <property type="entry name" value="BP28CT"/>
    <property type="match status" value="1"/>
</dbReference>
<keyword evidence="9 12" id="KW-0687">Ribonucleoprotein</keyword>
<dbReference type="Pfam" id="PF23243">
    <property type="entry name" value="HEAT_HEATR1"/>
    <property type="match status" value="1"/>
</dbReference>
<protein>
    <recommendedName>
        <fullName evidence="4 12">U3 small nucleolar RNA-associated protein 10</fullName>
    </recommendedName>
</protein>
<dbReference type="InterPro" id="IPR011989">
    <property type="entry name" value="ARM-like"/>
</dbReference>
<dbReference type="EMBL" id="MU006565">
    <property type="protein sequence ID" value="KAF2749714.1"/>
    <property type="molecule type" value="Genomic_DNA"/>
</dbReference>
<dbReference type="InterPro" id="IPR021133">
    <property type="entry name" value="HEAT_type_2"/>
</dbReference>
<evidence type="ECO:0000256" key="9">
    <source>
        <dbReference type="ARBA" id="ARBA00023274"/>
    </source>
</evidence>
<comment type="function">
    <text evidence="10">Involved in nucleolar processing of pre-18S ribosomal RNA. Involved in ribosome biosynthesis.</text>
</comment>
<dbReference type="InterPro" id="IPR016024">
    <property type="entry name" value="ARM-type_fold"/>
</dbReference>
<dbReference type="PANTHER" id="PTHR13457">
    <property type="entry name" value="BAP28"/>
    <property type="match status" value="1"/>
</dbReference>
<sequence length="1775" mass="195737">MTSLQKQLAAIAASTTHQLDLKAQKAAHGKSLLYEPKVAASQSFESLYVICYEGYRDLCALDQRFLPFAKTLFSEQSKNEDRTQMTKKENEKLDQWLESFMTLVGPRILLKPAEKALEWLVRRFRVHEYNTECLVLTYLPYHATPQFLSLLSILPSNPPHALRFLHPYLTPPTNPPRRTIVYTAANTPNFFTSLQKYIVEVLRRGHEGPTLLSFWSGVTAQAVDAILEQSQSGRREVQEQRVEEVLLRVLPVLNECLKMTNIPEALMGSYMIIVILVTKGNFPEKVLDSLLEAVIRSQTTESMEGALMCMSVIAEERTTPRFPAAVTKRIFNLTNLVPTLQALSGKYRVERFALGCALGALEMIGRGSRQDESVALFRGIVAANLLDDSQLSLSCSVVLQLIKDSPPGSSQHGQLIELASKLSESPRTRATLQDLMRERHVEFESVGLSIDQPMETTMDLDEEDDEEMLDADMVDSGLDAVSITPPKITVTSFLDAKASEDFRATLAAFEQVASTAKRATGFLKSEELGRNEAAKKPLFLSFLARTWCTPTSNPSKLTALRSATVLIKELNDASDLQHLIPYLICTLADPVPAVRRAAATCIGALSEKAAAAEKNSKYGVWAASSLYGKDSNKITALPKGQTSSLVSSVLTPILEESVLDPNFIIPSLRGLLEGSQTSKAEKVKSTAKNALVSFLASHVAATPLLRVRLCLLPVFAVVNKTTSSARANNILPVVRTWCSLNAQGAALATKAEDLDVLDADKGHIASIMAREADSVELLKDFVSGSLNTDRANLLDVAFDRLAALWPNMKIDSRVALGQALLDAALKEGSTSVIDETRRARSLETLRTIKLDTTVLLDFIESVPAAVQMPEGPPAKKRRRTSRNEMARLDVQSADDVTRLVRKLTLVLELIEGSNPGEHTELFKNIFSILGDLQHLQQQTGSDLVYLHSLILGSLTPMVNQLKTMSDTADQQAAVRADLLIDCIRHSESPQVQNAALLLIAGLASWVPELVLHNLMPIFTFIGATLLKQNDDYSAHVVDQTISRVVPQLASSLRSKHKNLLTGVADLLLSFTAAFEHIPQHRKLKLFSELARTLGPQDSLSAIIALLVDMYPTSPATKKFIPELLLKFEPAMTLEAFRGYLSLVVDAASPKRTVSDTLFGLREKQPAQVENTVNTLLSSLADLATNKSVQGLVNKAFRKSRDSTKPRAIFADIVETTIRLSKTVANSKRTYETCSRVLAKCLDLLPTADLVRTAELLLANPDHQVAIAVIKSVEIRAGHVVTNDQQSVDCLLSFLPRLDTLLQQPAEVDVKAIVVSCIDRIVERFGKKDVAAVGAVARTVSGKQSLLSSDDRVRILSLLCLTSMVDVLRDEAISLLPTVLPTAFNYLKESISSDNNGLHNAVFSLLSDVVERLAFVFTREYMVPALELAHRSAVSDMDEACDESREQFYQVVATHIGAQEAFAAIKETWPSAIENGYEAAVEHLQLLAATIDHQTKVKLIKTSSSLFGLFSDLFNVRRAIRSRKSDNSIDEDEIGELETSLVDSVIAMTLKLNDATFRPFFVQLVDSASADEDEELGRSITLCKFLATFFDKLKSIVTSYSSYTLDHLVYLLQHLVSHPASLTTTLPTSLFPALLATFAHDQDSFWQAPSHYTTILFPLLATLTLNAPTLITTHIIPTIVELAAASSSSLDNHRNMNSILLKYMRAEEAHTRLSTVLLEQALTKRLGEEWLALLPEMLPFISELREDDEESVERETQRWIGMVEEVLGEDLEGMLQ</sequence>
<dbReference type="GO" id="GO:0034455">
    <property type="term" value="C:t-UTP complex"/>
    <property type="evidence" value="ECO:0007669"/>
    <property type="project" value="TreeGrafter"/>
</dbReference>
<evidence type="ECO:0000259" key="13">
    <source>
        <dbReference type="SMART" id="SM01036"/>
    </source>
</evidence>
<dbReference type="SUPFAM" id="SSF48371">
    <property type="entry name" value="ARM repeat"/>
    <property type="match status" value="2"/>
</dbReference>
<comment type="subunit">
    <text evidence="3 12">Component of the ribosomal small subunit (SSU) processome.</text>
</comment>
<evidence type="ECO:0000256" key="12">
    <source>
        <dbReference type="RuleBase" id="RU367065"/>
    </source>
</evidence>
<reference evidence="14" key="1">
    <citation type="journal article" date="2020" name="Stud. Mycol.">
        <title>101 Dothideomycetes genomes: a test case for predicting lifestyles and emergence of pathogens.</title>
        <authorList>
            <person name="Haridas S."/>
            <person name="Albert R."/>
            <person name="Binder M."/>
            <person name="Bloem J."/>
            <person name="Labutti K."/>
            <person name="Salamov A."/>
            <person name="Andreopoulos B."/>
            <person name="Baker S."/>
            <person name="Barry K."/>
            <person name="Bills G."/>
            <person name="Bluhm B."/>
            <person name="Cannon C."/>
            <person name="Castanera R."/>
            <person name="Culley D."/>
            <person name="Daum C."/>
            <person name="Ezra D."/>
            <person name="Gonzalez J."/>
            <person name="Henrissat B."/>
            <person name="Kuo A."/>
            <person name="Liang C."/>
            <person name="Lipzen A."/>
            <person name="Lutzoni F."/>
            <person name="Magnuson J."/>
            <person name="Mondo S."/>
            <person name="Nolan M."/>
            <person name="Ohm R."/>
            <person name="Pangilinan J."/>
            <person name="Park H.-J."/>
            <person name="Ramirez L."/>
            <person name="Alfaro M."/>
            <person name="Sun H."/>
            <person name="Tritt A."/>
            <person name="Yoshinaga Y."/>
            <person name="Zwiers L.-H."/>
            <person name="Turgeon B."/>
            <person name="Goodwin S."/>
            <person name="Spatafora J."/>
            <person name="Crous P."/>
            <person name="Grigoriev I."/>
        </authorList>
    </citation>
    <scope>NUCLEOTIDE SEQUENCE</scope>
    <source>
        <strain evidence="14">CBS 119925</strain>
    </source>
</reference>
<name>A0A6A6VJ28_9PLEO</name>
<keyword evidence="5 12" id="KW-0690">Ribosome biogenesis</keyword>
<dbReference type="PANTHER" id="PTHR13457:SF1">
    <property type="entry name" value="HEAT REPEAT-CONTAINING PROTEIN 1"/>
    <property type="match status" value="1"/>
</dbReference>
<keyword evidence="8 12" id="KW-0539">Nucleus</keyword>
<comment type="subcellular location">
    <subcellularLocation>
        <location evidence="1 12">Nucleus</location>
        <location evidence="1 12">Nucleolus</location>
    </subcellularLocation>
</comment>
<evidence type="ECO:0000256" key="5">
    <source>
        <dbReference type="ARBA" id="ARBA00022517"/>
    </source>
</evidence>
<evidence type="ECO:0000256" key="10">
    <source>
        <dbReference type="ARBA" id="ARBA00025076"/>
    </source>
</evidence>
<feature type="repeat" description="HEAT" evidence="11">
    <location>
        <begin position="579"/>
        <end position="617"/>
    </location>
</feature>
<dbReference type="Proteomes" id="UP000799440">
    <property type="component" value="Unassembled WGS sequence"/>
</dbReference>
<dbReference type="GO" id="GO:0045943">
    <property type="term" value="P:positive regulation of transcription by RNA polymerase I"/>
    <property type="evidence" value="ECO:0007669"/>
    <property type="project" value="TreeGrafter"/>
</dbReference>
<dbReference type="Pfam" id="PF08146">
    <property type="entry name" value="BP28CT"/>
    <property type="match status" value="1"/>
</dbReference>
<dbReference type="InterPro" id="IPR056473">
    <property type="entry name" value="HEAT_Utp10/HEAT1"/>
</dbReference>
<keyword evidence="15" id="KW-1185">Reference proteome</keyword>
<organism evidence="14 15">
    <name type="scientific">Sporormia fimetaria CBS 119925</name>
    <dbReference type="NCBI Taxonomy" id="1340428"/>
    <lineage>
        <taxon>Eukaryota</taxon>
        <taxon>Fungi</taxon>
        <taxon>Dikarya</taxon>
        <taxon>Ascomycota</taxon>
        <taxon>Pezizomycotina</taxon>
        <taxon>Dothideomycetes</taxon>
        <taxon>Pleosporomycetidae</taxon>
        <taxon>Pleosporales</taxon>
        <taxon>Sporormiaceae</taxon>
        <taxon>Sporormia</taxon>
    </lineage>
</organism>
<evidence type="ECO:0000256" key="11">
    <source>
        <dbReference type="PROSITE-ProRule" id="PRU00103"/>
    </source>
</evidence>
<dbReference type="GO" id="GO:0000462">
    <property type="term" value="P:maturation of SSU-rRNA from tricistronic rRNA transcript (SSU-rRNA, 5.8S rRNA, LSU-rRNA)"/>
    <property type="evidence" value="ECO:0007669"/>
    <property type="project" value="TreeGrafter"/>
</dbReference>
<evidence type="ECO:0000256" key="1">
    <source>
        <dbReference type="ARBA" id="ARBA00004604"/>
    </source>
</evidence>
<dbReference type="PROSITE" id="PS50077">
    <property type="entry name" value="HEAT_REPEAT"/>
    <property type="match status" value="1"/>
</dbReference>
<evidence type="ECO:0000256" key="2">
    <source>
        <dbReference type="ARBA" id="ARBA00010559"/>
    </source>
</evidence>
<proteinExistence type="inferred from homology"/>
<evidence type="ECO:0000256" key="7">
    <source>
        <dbReference type="ARBA" id="ARBA00022737"/>
    </source>
</evidence>
<evidence type="ECO:0000256" key="3">
    <source>
        <dbReference type="ARBA" id="ARBA00011399"/>
    </source>
</evidence>
<dbReference type="GO" id="GO:0030515">
    <property type="term" value="F:snoRNA binding"/>
    <property type="evidence" value="ECO:0007669"/>
    <property type="project" value="TreeGrafter"/>
</dbReference>
<dbReference type="InterPro" id="IPR012954">
    <property type="entry name" value="BP28_C_dom"/>
</dbReference>
<evidence type="ECO:0000313" key="14">
    <source>
        <dbReference type="EMBL" id="KAF2749714.1"/>
    </source>
</evidence>
<dbReference type="OrthoDB" id="31183at2759"/>
<keyword evidence="7" id="KW-0677">Repeat</keyword>
<evidence type="ECO:0000256" key="6">
    <source>
        <dbReference type="ARBA" id="ARBA00022552"/>
    </source>
</evidence>
<evidence type="ECO:0000313" key="15">
    <source>
        <dbReference type="Proteomes" id="UP000799440"/>
    </source>
</evidence>
<dbReference type="Pfam" id="PF12397">
    <property type="entry name" value="U3snoRNP10"/>
    <property type="match status" value="1"/>
</dbReference>
<gene>
    <name evidence="14" type="ORF">M011DRAFT_397563</name>
</gene>